<dbReference type="RefSeq" id="WP_216505358.1">
    <property type="nucleotide sequence ID" value="NZ_JAHMHJ010000001.1"/>
</dbReference>
<dbReference type="Proteomes" id="UP000812267">
    <property type="component" value="Unassembled WGS sequence"/>
</dbReference>
<evidence type="ECO:0000313" key="3">
    <source>
        <dbReference type="EMBL" id="MBU4693566.1"/>
    </source>
</evidence>
<keyword evidence="2" id="KW-0812">Transmembrane</keyword>
<keyword evidence="2" id="KW-0472">Membrane</keyword>
<keyword evidence="2" id="KW-1133">Transmembrane helix</keyword>
<evidence type="ECO:0000256" key="1">
    <source>
        <dbReference type="SAM" id="MobiDB-lite"/>
    </source>
</evidence>
<feature type="region of interest" description="Disordered" evidence="1">
    <location>
        <begin position="115"/>
        <end position="140"/>
    </location>
</feature>
<proteinExistence type="predicted"/>
<feature type="compositionally biased region" description="Basic and acidic residues" evidence="1">
    <location>
        <begin position="116"/>
        <end position="138"/>
    </location>
</feature>
<protein>
    <submittedName>
        <fullName evidence="3">Uncharacterized protein</fullName>
    </submittedName>
</protein>
<evidence type="ECO:0000313" key="4">
    <source>
        <dbReference type="Proteomes" id="UP000812267"/>
    </source>
</evidence>
<keyword evidence="4" id="KW-1185">Reference proteome</keyword>
<sequence>MSTQETKKPKLNRFYLSEKYDENRNISFNLKRAKVDELINFKTFKEGVNEFNRIAFTLEGNSRVWFHKDGAFRGSATPEKTAIMIERVTQENVKDEDAIEFINREKLIDVTPVKTKKVEPKPEPKPEPVVEPKPEPKVQKPTVDLNKEVNELTVYIEEKETKLPSEVSLDDVKAETKYEFVPTSVKWTDDSVVVTYLLREGDSESSEVTSVIRGFKAKPAQMRTIYRHFVERTQWSKITYWLLSVVFVIAILCIIVLVLHAYGLISIPWSK</sequence>
<reference evidence="3" key="1">
    <citation type="submission" date="2021-06" db="EMBL/GenBank/DDBJ databases">
        <title>Novel Mycoplasma species detected in California sea lions (Zalophus californianus) from the USA.</title>
        <authorList>
            <person name="Volokhov D.V."/>
            <person name="Furtak V.A."/>
            <person name="Zagorodnyaya T.A."/>
        </authorList>
    </citation>
    <scope>NUCLEOTIDE SEQUENCE [LARGE SCALE GENOMIC DNA]</scope>
    <source>
        <strain evidence="3">CSL 4779</strain>
    </source>
</reference>
<gene>
    <name evidence="3" type="ORF">KQ878_01555</name>
</gene>
<dbReference type="EMBL" id="JAHMHK010000001">
    <property type="protein sequence ID" value="MBU4693566.1"/>
    <property type="molecule type" value="Genomic_DNA"/>
</dbReference>
<comment type="caution">
    <text evidence="3">The sequence shown here is derived from an EMBL/GenBank/DDBJ whole genome shotgun (WGS) entry which is preliminary data.</text>
</comment>
<accession>A0ABS6DRG6</accession>
<feature type="transmembrane region" description="Helical" evidence="2">
    <location>
        <begin position="240"/>
        <end position="265"/>
    </location>
</feature>
<name>A0ABS6DRG6_9MOLU</name>
<organism evidence="3 4">
    <name type="scientific">Mycoplasma zalophidermidis</name>
    <dbReference type="NCBI Taxonomy" id="398174"/>
    <lineage>
        <taxon>Bacteria</taxon>
        <taxon>Bacillati</taxon>
        <taxon>Mycoplasmatota</taxon>
        <taxon>Mollicutes</taxon>
        <taxon>Mycoplasmataceae</taxon>
        <taxon>Mycoplasma</taxon>
    </lineage>
</organism>
<evidence type="ECO:0000256" key="2">
    <source>
        <dbReference type="SAM" id="Phobius"/>
    </source>
</evidence>